<feature type="signal peptide" evidence="2">
    <location>
        <begin position="1"/>
        <end position="26"/>
    </location>
</feature>
<reference evidence="4 5" key="1">
    <citation type="submission" date="2019-03" db="EMBL/GenBank/DDBJ databases">
        <authorList>
            <person name="Kim M.K.M."/>
        </authorList>
    </citation>
    <scope>NUCLEOTIDE SEQUENCE [LARGE SCALE GENOMIC DNA]</scope>
    <source>
        <strain evidence="4 5">17J68-15</strain>
    </source>
</reference>
<dbReference type="OrthoDB" id="654178at2"/>
<sequence length="327" mass="36662">MRKTVPCKSTVLLFSLVLLFSSAAKAQSATFANGKVEAGIGLGPLFFLGDLGGNRGVGTRFVKDVNLPLTKFAKGVFVQYYFKEWLSARLAVNAGLLEGDDALINGKGGYEESRKIRNLNFRSKLQEAYLAFEISPTVFMEQYEGLFHKVRPYVIGGVGVFHFNPQGKYFAPDGTWKWVDLQPLRTEGQGMTEYPDRKPYNLTQVMLPIGVGVKYYLSENVFIGAEILHRKTFTDYIDDVSTNYIDANLFGQYLTPDQAAVANQVHYRQDFVPGAATTRPATVGEQRGNPKQNDSYFSSIIRMGWRFADVLDSDRRALRASRCPSYF</sequence>
<evidence type="ECO:0000313" key="5">
    <source>
        <dbReference type="Proteomes" id="UP000295164"/>
    </source>
</evidence>
<accession>A0A4R4DVC4</accession>
<evidence type="ECO:0000259" key="3">
    <source>
        <dbReference type="Pfam" id="PF13505"/>
    </source>
</evidence>
<feature type="domain" description="Outer membrane protein beta-barrel" evidence="3">
    <location>
        <begin position="15"/>
        <end position="243"/>
    </location>
</feature>
<evidence type="ECO:0000256" key="1">
    <source>
        <dbReference type="ARBA" id="ARBA00022729"/>
    </source>
</evidence>
<comment type="caution">
    <text evidence="4">The sequence shown here is derived from an EMBL/GenBank/DDBJ whole genome shotgun (WGS) entry which is preliminary data.</text>
</comment>
<dbReference type="SUPFAM" id="SSF56925">
    <property type="entry name" value="OMPA-like"/>
    <property type="match status" value="1"/>
</dbReference>
<dbReference type="RefSeq" id="WP_131853614.1">
    <property type="nucleotide sequence ID" value="NZ_SKFH01000038.1"/>
</dbReference>
<evidence type="ECO:0000256" key="2">
    <source>
        <dbReference type="SAM" id="SignalP"/>
    </source>
</evidence>
<keyword evidence="1 2" id="KW-0732">Signal</keyword>
<dbReference type="InterPro" id="IPR011250">
    <property type="entry name" value="OMP/PagP_B-barrel"/>
</dbReference>
<dbReference type="Proteomes" id="UP000295164">
    <property type="component" value="Unassembled WGS sequence"/>
</dbReference>
<feature type="chain" id="PRO_5020909794" description="Outer membrane protein beta-barrel domain-containing protein" evidence="2">
    <location>
        <begin position="27"/>
        <end position="327"/>
    </location>
</feature>
<keyword evidence="5" id="KW-1185">Reference proteome</keyword>
<name>A0A4R4DVC4_9BACT</name>
<proteinExistence type="predicted"/>
<dbReference type="InterPro" id="IPR027385">
    <property type="entry name" value="Beta-barrel_OMP"/>
</dbReference>
<evidence type="ECO:0000313" key="4">
    <source>
        <dbReference type="EMBL" id="TCZ67183.1"/>
    </source>
</evidence>
<organism evidence="4 5">
    <name type="scientific">Flaviaesturariibacter aridisoli</name>
    <dbReference type="NCBI Taxonomy" id="2545761"/>
    <lineage>
        <taxon>Bacteria</taxon>
        <taxon>Pseudomonadati</taxon>
        <taxon>Bacteroidota</taxon>
        <taxon>Chitinophagia</taxon>
        <taxon>Chitinophagales</taxon>
        <taxon>Chitinophagaceae</taxon>
        <taxon>Flaviaestuariibacter</taxon>
    </lineage>
</organism>
<dbReference type="EMBL" id="SKFH01000038">
    <property type="protein sequence ID" value="TCZ67183.1"/>
    <property type="molecule type" value="Genomic_DNA"/>
</dbReference>
<dbReference type="Pfam" id="PF13505">
    <property type="entry name" value="OMP_b-brl"/>
    <property type="match status" value="1"/>
</dbReference>
<dbReference type="Gene3D" id="2.40.160.20">
    <property type="match status" value="1"/>
</dbReference>
<gene>
    <name evidence="4" type="ORF">E0486_16025</name>
</gene>
<dbReference type="AlphaFoldDB" id="A0A4R4DVC4"/>
<protein>
    <recommendedName>
        <fullName evidence="3">Outer membrane protein beta-barrel domain-containing protein</fullName>
    </recommendedName>
</protein>